<sequence>MLELGHTCAGIYEPDNVALAAHFSNTYQIPVVDDVNRLLASDVDLVGCAAINNEKISIIELCEKHGRHVMIDKPAVTNREDLQRLEAVLNRGAIQVGMLLTERFRSSLYTLKQIIEQGQLGRVLNITMRKPHRLTPTMRPSWHFSKEQNGGIVIDLFIHDFDLLRWLTGQEPVSASGYMAKSILPEHPTFYDRAGLQVVMDGQVTAQLYADWHNPERSWTWGDCRLFVTGTQGSAELRLEGDPFVSKDDLLLVVTHEEELRRAELLQPPSSITADFLNRIEGGTGVITHRDIWLATKATIEADQEVQLIHE</sequence>
<dbReference type="Gene3D" id="3.40.50.720">
    <property type="entry name" value="NAD(P)-binding Rossmann-like Domain"/>
    <property type="match status" value="1"/>
</dbReference>
<keyword evidence="4" id="KW-1185">Reference proteome</keyword>
<dbReference type="EMBL" id="VNJI01000027">
    <property type="protein sequence ID" value="TVY08157.1"/>
    <property type="molecule type" value="Genomic_DNA"/>
</dbReference>
<evidence type="ECO:0000259" key="1">
    <source>
        <dbReference type="Pfam" id="PF01408"/>
    </source>
</evidence>
<dbReference type="Pfam" id="PF22725">
    <property type="entry name" value="GFO_IDH_MocA_C3"/>
    <property type="match status" value="1"/>
</dbReference>
<dbReference type="PANTHER" id="PTHR43708">
    <property type="entry name" value="CONSERVED EXPRESSED OXIDOREDUCTASE (EUROFUNG)"/>
    <property type="match status" value="1"/>
</dbReference>
<dbReference type="InterPro" id="IPR055170">
    <property type="entry name" value="GFO_IDH_MocA-like_dom"/>
</dbReference>
<dbReference type="OrthoDB" id="9768836at2"/>
<dbReference type="PANTHER" id="PTHR43708:SF8">
    <property type="entry name" value="OXIDOREDUCTASE"/>
    <property type="match status" value="1"/>
</dbReference>
<dbReference type="Pfam" id="PF01408">
    <property type="entry name" value="GFO_IDH_MocA"/>
    <property type="match status" value="1"/>
</dbReference>
<proteinExistence type="predicted"/>
<feature type="domain" description="Gfo/Idh/MocA-like oxidoreductase N-terminal" evidence="1">
    <location>
        <begin position="8"/>
        <end position="90"/>
    </location>
</feature>
<gene>
    <name evidence="3" type="ORF">FPZ49_20415</name>
</gene>
<name>A0A559K7Q4_9BACL</name>
<organism evidence="3 4">
    <name type="scientific">Paenibacillus cremeus</name>
    <dbReference type="NCBI Taxonomy" id="2163881"/>
    <lineage>
        <taxon>Bacteria</taxon>
        <taxon>Bacillati</taxon>
        <taxon>Bacillota</taxon>
        <taxon>Bacilli</taxon>
        <taxon>Bacillales</taxon>
        <taxon>Paenibacillaceae</taxon>
        <taxon>Paenibacillus</taxon>
    </lineage>
</organism>
<dbReference type="GO" id="GO:0000166">
    <property type="term" value="F:nucleotide binding"/>
    <property type="evidence" value="ECO:0007669"/>
    <property type="project" value="InterPro"/>
</dbReference>
<dbReference type="InterPro" id="IPR051317">
    <property type="entry name" value="Gfo/Idh/MocA_oxidoreduct"/>
</dbReference>
<dbReference type="SUPFAM" id="SSF51735">
    <property type="entry name" value="NAD(P)-binding Rossmann-fold domains"/>
    <property type="match status" value="1"/>
</dbReference>
<dbReference type="Gene3D" id="3.30.360.10">
    <property type="entry name" value="Dihydrodipicolinate Reductase, domain 2"/>
    <property type="match status" value="1"/>
</dbReference>
<accession>A0A559K7Q4</accession>
<feature type="domain" description="GFO/IDH/MocA-like oxidoreductase" evidence="2">
    <location>
        <begin position="110"/>
        <end position="236"/>
    </location>
</feature>
<evidence type="ECO:0000313" key="4">
    <source>
        <dbReference type="Proteomes" id="UP000317036"/>
    </source>
</evidence>
<comment type="caution">
    <text evidence="3">The sequence shown here is derived from an EMBL/GenBank/DDBJ whole genome shotgun (WGS) entry which is preliminary data.</text>
</comment>
<dbReference type="SUPFAM" id="SSF55347">
    <property type="entry name" value="Glyceraldehyde-3-phosphate dehydrogenase-like, C-terminal domain"/>
    <property type="match status" value="1"/>
</dbReference>
<evidence type="ECO:0000313" key="3">
    <source>
        <dbReference type="EMBL" id="TVY08157.1"/>
    </source>
</evidence>
<dbReference type="InterPro" id="IPR000683">
    <property type="entry name" value="Gfo/Idh/MocA-like_OxRdtase_N"/>
</dbReference>
<reference evidence="3 4" key="1">
    <citation type="submission" date="2019-07" db="EMBL/GenBank/DDBJ databases">
        <authorList>
            <person name="Kim J."/>
        </authorList>
    </citation>
    <scope>NUCLEOTIDE SEQUENCE [LARGE SCALE GENOMIC DNA]</scope>
    <source>
        <strain evidence="3 4">JC52</strain>
    </source>
</reference>
<dbReference type="Proteomes" id="UP000317036">
    <property type="component" value="Unassembled WGS sequence"/>
</dbReference>
<protein>
    <submittedName>
        <fullName evidence="3">Gfo/Idh/MocA family oxidoreductase</fullName>
    </submittedName>
</protein>
<evidence type="ECO:0000259" key="2">
    <source>
        <dbReference type="Pfam" id="PF22725"/>
    </source>
</evidence>
<dbReference type="AlphaFoldDB" id="A0A559K7Q4"/>
<dbReference type="InterPro" id="IPR036291">
    <property type="entry name" value="NAD(P)-bd_dom_sf"/>
</dbReference>